<keyword evidence="2" id="KW-1185">Reference proteome</keyword>
<evidence type="ECO:0000313" key="1">
    <source>
        <dbReference type="EnsemblPlants" id="LPERR10G11750.1"/>
    </source>
</evidence>
<dbReference type="HOGENOM" id="CLU_1206317_0_0_1"/>
<evidence type="ECO:0000313" key="2">
    <source>
        <dbReference type="Proteomes" id="UP000032180"/>
    </source>
</evidence>
<dbReference type="PANTHER" id="PTHR36901">
    <property type="entry name" value="F-BOX DOMAIN CONTAINING PROTEIN, EXPRESSED-RELATED"/>
    <property type="match status" value="1"/>
</dbReference>
<reference evidence="1" key="3">
    <citation type="submission" date="2015-04" db="UniProtKB">
        <authorList>
            <consortium name="EnsemblPlants"/>
        </authorList>
    </citation>
    <scope>IDENTIFICATION</scope>
</reference>
<organism evidence="1 2">
    <name type="scientific">Leersia perrieri</name>
    <dbReference type="NCBI Taxonomy" id="77586"/>
    <lineage>
        <taxon>Eukaryota</taxon>
        <taxon>Viridiplantae</taxon>
        <taxon>Streptophyta</taxon>
        <taxon>Embryophyta</taxon>
        <taxon>Tracheophyta</taxon>
        <taxon>Spermatophyta</taxon>
        <taxon>Magnoliopsida</taxon>
        <taxon>Liliopsida</taxon>
        <taxon>Poales</taxon>
        <taxon>Poaceae</taxon>
        <taxon>BOP clade</taxon>
        <taxon>Oryzoideae</taxon>
        <taxon>Oryzeae</taxon>
        <taxon>Oryzinae</taxon>
        <taxon>Leersia</taxon>
    </lineage>
</organism>
<proteinExistence type="predicted"/>
<protein>
    <recommendedName>
        <fullName evidence="3">F-box domain-containing protein</fullName>
    </recommendedName>
</protein>
<evidence type="ECO:0008006" key="3">
    <source>
        <dbReference type="Google" id="ProtNLM"/>
    </source>
</evidence>
<dbReference type="Gene3D" id="1.20.1280.50">
    <property type="match status" value="1"/>
</dbReference>
<accession>A0A0D9XLE6</accession>
<dbReference type="PANTHER" id="PTHR36901:SF7">
    <property type="entry name" value="DUF295 DOMAIN-CONTAINING PROTEIN"/>
    <property type="match status" value="1"/>
</dbReference>
<dbReference type="SUPFAM" id="SSF81383">
    <property type="entry name" value="F-box domain"/>
    <property type="match status" value="1"/>
</dbReference>
<dbReference type="EnsemblPlants" id="LPERR10G11750.1">
    <property type="protein sequence ID" value="LPERR10G11750.1"/>
    <property type="gene ID" value="LPERR10G11750"/>
</dbReference>
<dbReference type="AlphaFoldDB" id="A0A0D9XLE6"/>
<name>A0A0D9XLE6_9ORYZ</name>
<reference evidence="2" key="2">
    <citation type="submission" date="2013-12" db="EMBL/GenBank/DDBJ databases">
        <authorList>
            <person name="Yu Y."/>
            <person name="Lee S."/>
            <person name="de Baynast K."/>
            <person name="Wissotski M."/>
            <person name="Liu L."/>
            <person name="Talag J."/>
            <person name="Goicoechea J."/>
            <person name="Angelova A."/>
            <person name="Jetty R."/>
            <person name="Kudrna D."/>
            <person name="Golser W."/>
            <person name="Rivera L."/>
            <person name="Zhang J."/>
            <person name="Wing R."/>
        </authorList>
    </citation>
    <scope>NUCLEOTIDE SEQUENCE</scope>
</reference>
<dbReference type="InterPro" id="IPR036047">
    <property type="entry name" value="F-box-like_dom_sf"/>
</dbReference>
<dbReference type="Gramene" id="LPERR10G11750.1">
    <property type="protein sequence ID" value="LPERR10G11750.1"/>
    <property type="gene ID" value="LPERR10G11750"/>
</dbReference>
<dbReference type="STRING" id="77586.A0A0D9XLE6"/>
<reference evidence="1 2" key="1">
    <citation type="submission" date="2012-08" db="EMBL/GenBank/DDBJ databases">
        <title>Oryza genome evolution.</title>
        <authorList>
            <person name="Wing R.A."/>
        </authorList>
    </citation>
    <scope>NUCLEOTIDE SEQUENCE</scope>
</reference>
<dbReference type="Proteomes" id="UP000032180">
    <property type="component" value="Chromosome 10"/>
</dbReference>
<sequence>MAAATGWSSLPADLMGEITGRLSTDADHINIHQVCTHWRTLTSLPSFLRPLVLARRTYWAPALAAGDDEYSIRILRGRNQVSLCPGLNSDLECILFWRPGDDDWSILGKFVPRSIASHGGKIYCIDSKEKMTVVYDLGILGLTNQQPPYTTDLHCRFRHPDFAEVYRLKWTPEGKLELSERVTNLGEHALFLGQWRTQEIYFGCAYSNKITSTQFHCKENENFLIKIIKI</sequence>